<evidence type="ECO:0000313" key="2">
    <source>
        <dbReference type="Proteomes" id="UP000197468"/>
    </source>
</evidence>
<reference evidence="1 2" key="1">
    <citation type="journal article" date="2008" name="Int. J. Syst. Evol. Microbiol.">
        <title>Description of Roseateles aquatilis sp. nov. and Roseateles terrae sp. nov., in the class Betaproteobacteria, and emended description of the genus Roseateles.</title>
        <authorList>
            <person name="Gomila M."/>
            <person name="Bowien B."/>
            <person name="Falsen E."/>
            <person name="Moore E.R."/>
            <person name="Lalucat J."/>
        </authorList>
    </citation>
    <scope>NUCLEOTIDE SEQUENCE [LARGE SCALE GENOMIC DNA]</scope>
    <source>
        <strain evidence="1 2">CCUG 48205</strain>
    </source>
</reference>
<dbReference type="Proteomes" id="UP000197468">
    <property type="component" value="Unassembled WGS sequence"/>
</dbReference>
<evidence type="ECO:0000313" key="1">
    <source>
        <dbReference type="EMBL" id="OWQ91339.1"/>
    </source>
</evidence>
<name>A0A246JFE8_9BURK</name>
<proteinExistence type="predicted"/>
<comment type="caution">
    <text evidence="1">The sequence shown here is derived from an EMBL/GenBank/DDBJ whole genome shotgun (WGS) entry which is preliminary data.</text>
</comment>
<sequence>MANGPDFSIQVRAVGDEAFEPTSSESWDLPVPSVEFEALPFCQSAPSFVGGVATETVERSPISMRPACRSMLPPETSVSSNCKA</sequence>
<dbReference type="AlphaFoldDB" id="A0A246JFE8"/>
<gene>
    <name evidence="1" type="ORF">CDN99_09195</name>
</gene>
<protein>
    <submittedName>
        <fullName evidence="1">Uncharacterized protein</fullName>
    </submittedName>
</protein>
<keyword evidence="2" id="KW-1185">Reference proteome</keyword>
<organism evidence="1 2">
    <name type="scientific">Roseateles aquatilis</name>
    <dbReference type="NCBI Taxonomy" id="431061"/>
    <lineage>
        <taxon>Bacteria</taxon>
        <taxon>Pseudomonadati</taxon>
        <taxon>Pseudomonadota</taxon>
        <taxon>Betaproteobacteria</taxon>
        <taxon>Burkholderiales</taxon>
        <taxon>Sphaerotilaceae</taxon>
        <taxon>Roseateles</taxon>
    </lineage>
</organism>
<dbReference type="EMBL" id="NIOF01000003">
    <property type="protein sequence ID" value="OWQ91339.1"/>
    <property type="molecule type" value="Genomic_DNA"/>
</dbReference>
<accession>A0A246JFE8</accession>